<dbReference type="PROSITE" id="PS00888">
    <property type="entry name" value="CNMP_BINDING_1"/>
    <property type="match status" value="1"/>
</dbReference>
<evidence type="ECO:0000256" key="3">
    <source>
        <dbReference type="ARBA" id="ARBA00022777"/>
    </source>
</evidence>
<dbReference type="SUPFAM" id="SSF55874">
    <property type="entry name" value="ATPase domain of HSP90 chaperone/DNA topoisomerase II/histidine kinase"/>
    <property type="match status" value="1"/>
</dbReference>
<gene>
    <name evidence="7" type="ORF">ACFPYK_03250</name>
</gene>
<dbReference type="InterPro" id="IPR014710">
    <property type="entry name" value="RmlC-like_jellyroll"/>
</dbReference>
<dbReference type="EMBL" id="JBHSQL010000002">
    <property type="protein sequence ID" value="MFC6148397.1"/>
    <property type="molecule type" value="Genomic_DNA"/>
</dbReference>
<dbReference type="InterPro" id="IPR036890">
    <property type="entry name" value="HATPase_C_sf"/>
</dbReference>
<dbReference type="SUPFAM" id="SSF51206">
    <property type="entry name" value="cAMP-binding domain-like"/>
    <property type="match status" value="1"/>
</dbReference>
<dbReference type="InterPro" id="IPR005467">
    <property type="entry name" value="His_kinase_dom"/>
</dbReference>
<keyword evidence="3" id="KW-0808">Transferase</keyword>
<dbReference type="EC" id="2.7.13.3" evidence="2"/>
<evidence type="ECO:0000256" key="2">
    <source>
        <dbReference type="ARBA" id="ARBA00012438"/>
    </source>
</evidence>
<dbReference type="InterPro" id="IPR000595">
    <property type="entry name" value="cNMP-bd_dom"/>
</dbReference>
<keyword evidence="7" id="KW-0067">ATP-binding</keyword>
<dbReference type="Gene3D" id="1.10.287.130">
    <property type="match status" value="1"/>
</dbReference>
<dbReference type="SMART" id="SM00387">
    <property type="entry name" value="HATPase_c"/>
    <property type="match status" value="1"/>
</dbReference>
<feature type="domain" description="Histidine kinase" evidence="6">
    <location>
        <begin position="296"/>
        <end position="475"/>
    </location>
</feature>
<keyword evidence="8" id="KW-1185">Reference proteome</keyword>
<evidence type="ECO:0000313" key="8">
    <source>
        <dbReference type="Proteomes" id="UP001596097"/>
    </source>
</evidence>
<dbReference type="InterPro" id="IPR004358">
    <property type="entry name" value="Sig_transdc_His_kin-like_C"/>
</dbReference>
<evidence type="ECO:0000256" key="4">
    <source>
        <dbReference type="ARBA" id="ARBA00023012"/>
    </source>
</evidence>
<dbReference type="PROSITE" id="PS50109">
    <property type="entry name" value="HIS_KIN"/>
    <property type="match status" value="1"/>
</dbReference>
<dbReference type="Proteomes" id="UP001596097">
    <property type="component" value="Unassembled WGS sequence"/>
</dbReference>
<reference evidence="8" key="1">
    <citation type="journal article" date="2019" name="Int. J. Syst. Evol. Microbiol.">
        <title>The Global Catalogue of Microorganisms (GCM) 10K type strain sequencing project: providing services to taxonomists for standard genome sequencing and annotation.</title>
        <authorList>
            <consortium name="The Broad Institute Genomics Platform"/>
            <consortium name="The Broad Institute Genome Sequencing Center for Infectious Disease"/>
            <person name="Wu L."/>
            <person name="Ma J."/>
        </authorList>
    </citation>
    <scope>NUCLEOTIDE SEQUENCE [LARGE SCALE GENOMIC DNA]</scope>
    <source>
        <strain evidence="8">CGMCC 4.7198</strain>
    </source>
</reference>
<dbReference type="PANTHER" id="PTHR43065:SF48">
    <property type="entry name" value="HISTIDINE KINASE"/>
    <property type="match status" value="1"/>
</dbReference>
<evidence type="ECO:0000313" key="7">
    <source>
        <dbReference type="EMBL" id="MFC6148397.1"/>
    </source>
</evidence>
<dbReference type="InterPro" id="IPR018490">
    <property type="entry name" value="cNMP-bd_dom_sf"/>
</dbReference>
<proteinExistence type="predicted"/>
<dbReference type="Gene3D" id="3.30.565.10">
    <property type="entry name" value="Histidine kinase-like ATPase, C-terminal domain"/>
    <property type="match status" value="1"/>
</dbReference>
<dbReference type="PRINTS" id="PR00344">
    <property type="entry name" value="BCTRLSENSOR"/>
</dbReference>
<organism evidence="7 8">
    <name type="scientific">Mumia xiangluensis</name>
    <dbReference type="NCBI Taxonomy" id="1678900"/>
    <lineage>
        <taxon>Bacteria</taxon>
        <taxon>Bacillati</taxon>
        <taxon>Actinomycetota</taxon>
        <taxon>Actinomycetes</taxon>
        <taxon>Propionibacteriales</taxon>
        <taxon>Nocardioidaceae</taxon>
        <taxon>Mumia</taxon>
    </lineage>
</organism>
<accession>A0ABW1QHQ7</accession>
<keyword evidence="7" id="KW-0547">Nucleotide-binding</keyword>
<dbReference type="Pfam" id="PF00027">
    <property type="entry name" value="cNMP_binding"/>
    <property type="match status" value="1"/>
</dbReference>
<dbReference type="Pfam" id="PF02518">
    <property type="entry name" value="HATPase_c"/>
    <property type="match status" value="1"/>
</dbReference>
<dbReference type="PROSITE" id="PS50042">
    <property type="entry name" value="CNMP_BINDING_3"/>
    <property type="match status" value="1"/>
</dbReference>
<name>A0ABW1QHQ7_9ACTN</name>
<comment type="catalytic activity">
    <reaction evidence="1">
        <text>ATP + protein L-histidine = ADP + protein N-phospho-L-histidine.</text>
        <dbReference type="EC" id="2.7.13.3"/>
    </reaction>
</comment>
<dbReference type="CDD" id="cd00038">
    <property type="entry name" value="CAP_ED"/>
    <property type="match status" value="1"/>
</dbReference>
<dbReference type="InterPro" id="IPR018488">
    <property type="entry name" value="cNMP-bd_CS"/>
</dbReference>
<comment type="caution">
    <text evidence="7">The sequence shown here is derived from an EMBL/GenBank/DDBJ whole genome shotgun (WGS) entry which is preliminary data.</text>
</comment>
<feature type="domain" description="Cyclic nucleotide-binding" evidence="5">
    <location>
        <begin position="45"/>
        <end position="125"/>
    </location>
</feature>
<dbReference type="GO" id="GO:0005524">
    <property type="term" value="F:ATP binding"/>
    <property type="evidence" value="ECO:0007669"/>
    <property type="project" value="UniProtKB-KW"/>
</dbReference>
<keyword evidence="3" id="KW-0418">Kinase</keyword>
<evidence type="ECO:0000259" key="6">
    <source>
        <dbReference type="PROSITE" id="PS50109"/>
    </source>
</evidence>
<evidence type="ECO:0000259" key="5">
    <source>
        <dbReference type="PROSITE" id="PS50042"/>
    </source>
</evidence>
<evidence type="ECO:0000256" key="1">
    <source>
        <dbReference type="ARBA" id="ARBA00000085"/>
    </source>
</evidence>
<dbReference type="RefSeq" id="WP_228552737.1">
    <property type="nucleotide sequence ID" value="NZ_JBHSQL010000002.1"/>
</dbReference>
<sequence length="478" mass="53160">MSTPGHLPCDIAELRTMFLFERLEDWQLVWLCEHGHVEQVEPGWLVREGDPATCFYVMLEGSVALFRTVGGDDVEVSRTTQPGVYTGAWSAYLGDRAPQGYGGSTRVLAPSRFFVIDAADFSTLMHDWFPMAVHLLEGLFFGQQNTQAAIGQRERLQALGQLSAGLTHELNNPASAAVRATSTLRERVAAMRRKLAFIAEGPYDRATIAALMRLQDEALERRAKALQQEPVGALEATDREDRIADWLDEHGLTDAWDVAPVLVQSGLDEEWLRSVEDRVDADALGGALHWLSYTLETEELMAEIEDATTRVSTLVDAAKQYSQLDRAPFVRTDVHTLLDATLVMLQKKLTGLQVVKEYDRSIAEVPMYAAEMNQVWTNLIVNAVQAMEGSGTLTITTRRVEDWCEVEIGDTGPGIAPDIRDRIFEPFFTTKAVGEGTGLGLDISWRIVVRKHHGDLRVESEPGSTRFTVRIPYDTPAT</sequence>
<dbReference type="PANTHER" id="PTHR43065">
    <property type="entry name" value="SENSOR HISTIDINE KINASE"/>
    <property type="match status" value="1"/>
</dbReference>
<keyword evidence="4" id="KW-0902">Two-component regulatory system</keyword>
<dbReference type="InterPro" id="IPR003594">
    <property type="entry name" value="HATPase_dom"/>
</dbReference>
<dbReference type="Gene3D" id="2.60.120.10">
    <property type="entry name" value="Jelly Rolls"/>
    <property type="match status" value="1"/>
</dbReference>
<protein>
    <recommendedName>
        <fullName evidence="2">histidine kinase</fullName>
        <ecNumber evidence="2">2.7.13.3</ecNumber>
    </recommendedName>
</protein>